<dbReference type="Pfam" id="PF00096">
    <property type="entry name" value="zf-C2H2"/>
    <property type="match status" value="1"/>
</dbReference>
<dbReference type="GeneID" id="36524090"/>
<dbReference type="EMBL" id="KZ559177">
    <property type="protein sequence ID" value="PLB34546.1"/>
    <property type="molecule type" value="Genomic_DNA"/>
</dbReference>
<proteinExistence type="predicted"/>
<feature type="compositionally biased region" description="Polar residues" evidence="2">
    <location>
        <begin position="28"/>
        <end position="43"/>
    </location>
</feature>
<dbReference type="SMART" id="SM00355">
    <property type="entry name" value="ZnF_C2H2"/>
    <property type="match status" value="2"/>
</dbReference>
<dbReference type="RefSeq" id="XP_024668558.1">
    <property type="nucleotide sequence ID" value="XM_024816930.1"/>
</dbReference>
<keyword evidence="1" id="KW-0862">Zinc</keyword>
<feature type="compositionally biased region" description="Low complexity" evidence="2">
    <location>
        <begin position="98"/>
        <end position="112"/>
    </location>
</feature>
<accession>A0A2I2F1S1</accession>
<dbReference type="Proteomes" id="UP000234585">
    <property type="component" value="Unassembled WGS sequence"/>
</dbReference>
<evidence type="ECO:0000313" key="5">
    <source>
        <dbReference type="Proteomes" id="UP000234585"/>
    </source>
</evidence>
<organism evidence="4 5">
    <name type="scientific">Aspergillus candidus</name>
    <dbReference type="NCBI Taxonomy" id="41067"/>
    <lineage>
        <taxon>Eukaryota</taxon>
        <taxon>Fungi</taxon>
        <taxon>Dikarya</taxon>
        <taxon>Ascomycota</taxon>
        <taxon>Pezizomycotina</taxon>
        <taxon>Eurotiomycetes</taxon>
        <taxon>Eurotiomycetidae</taxon>
        <taxon>Eurotiales</taxon>
        <taxon>Aspergillaceae</taxon>
        <taxon>Aspergillus</taxon>
        <taxon>Aspergillus subgen. Circumdati</taxon>
    </lineage>
</organism>
<reference evidence="4 5" key="1">
    <citation type="submission" date="2017-12" db="EMBL/GenBank/DDBJ databases">
        <authorList>
            <consortium name="DOE Joint Genome Institute"/>
            <person name="Haridas S."/>
            <person name="Kjaerbolling I."/>
            <person name="Vesth T.C."/>
            <person name="Frisvad J.C."/>
            <person name="Nybo J.L."/>
            <person name="Theobald S."/>
            <person name="Kuo A."/>
            <person name="Bowyer P."/>
            <person name="Matsuda Y."/>
            <person name="Mondo S."/>
            <person name="Lyhne E.K."/>
            <person name="Kogle M.E."/>
            <person name="Clum A."/>
            <person name="Lipzen A."/>
            <person name="Salamov A."/>
            <person name="Ngan C.Y."/>
            <person name="Daum C."/>
            <person name="Chiniquy J."/>
            <person name="Barry K."/>
            <person name="LaButti K."/>
            <person name="Simmons B.A."/>
            <person name="Magnuson J.K."/>
            <person name="Mortensen U.H."/>
            <person name="Larsen T.O."/>
            <person name="Grigoriev I.V."/>
            <person name="Baker S.E."/>
            <person name="Andersen M.R."/>
            <person name="Nordberg H.P."/>
            <person name="Cantor M.N."/>
            <person name="Hua S.X."/>
        </authorList>
    </citation>
    <scope>NUCLEOTIDE SEQUENCE [LARGE SCALE GENOMIC DNA]</scope>
    <source>
        <strain evidence="4 5">CBS 102.13</strain>
    </source>
</reference>
<feature type="region of interest" description="Disordered" evidence="2">
    <location>
        <begin position="1"/>
        <end position="50"/>
    </location>
</feature>
<feature type="domain" description="C2H2-type" evidence="3">
    <location>
        <begin position="227"/>
        <end position="250"/>
    </location>
</feature>
<name>A0A2I2F1S1_ASPCN</name>
<feature type="region of interest" description="Disordered" evidence="2">
    <location>
        <begin position="82"/>
        <end position="187"/>
    </location>
</feature>
<dbReference type="STRING" id="41067.A0A2I2F1S1"/>
<evidence type="ECO:0000259" key="3">
    <source>
        <dbReference type="PROSITE" id="PS50157"/>
    </source>
</evidence>
<dbReference type="AlphaFoldDB" id="A0A2I2F1S1"/>
<dbReference type="PROSITE" id="PS50157">
    <property type="entry name" value="ZINC_FINGER_C2H2_2"/>
    <property type="match status" value="1"/>
</dbReference>
<protein>
    <recommendedName>
        <fullName evidence="3">C2H2-type domain-containing protein</fullName>
    </recommendedName>
</protein>
<dbReference type="OrthoDB" id="2687452at2759"/>
<keyword evidence="5" id="KW-1185">Reference proteome</keyword>
<dbReference type="InterPro" id="IPR013087">
    <property type="entry name" value="Znf_C2H2_type"/>
</dbReference>
<evidence type="ECO:0000256" key="1">
    <source>
        <dbReference type="PROSITE-ProRule" id="PRU00042"/>
    </source>
</evidence>
<evidence type="ECO:0000256" key="2">
    <source>
        <dbReference type="SAM" id="MobiDB-lite"/>
    </source>
</evidence>
<evidence type="ECO:0000313" key="4">
    <source>
        <dbReference type="EMBL" id="PLB34546.1"/>
    </source>
</evidence>
<gene>
    <name evidence="4" type="ORF">BDW47DRAFT_128973</name>
</gene>
<dbReference type="PROSITE" id="PS00028">
    <property type="entry name" value="ZINC_FINGER_C2H2_1"/>
    <property type="match status" value="1"/>
</dbReference>
<feature type="compositionally biased region" description="Polar residues" evidence="2">
    <location>
        <begin position="149"/>
        <end position="159"/>
    </location>
</feature>
<dbReference type="GO" id="GO:0008270">
    <property type="term" value="F:zinc ion binding"/>
    <property type="evidence" value="ECO:0007669"/>
    <property type="project" value="UniProtKB-KW"/>
</dbReference>
<feature type="compositionally biased region" description="Polar residues" evidence="2">
    <location>
        <begin position="128"/>
        <end position="138"/>
    </location>
</feature>
<keyword evidence="1" id="KW-0479">Metal-binding</keyword>
<sequence>MAGRPGAIADPNSNDNSHDYPGLPIQDPNPSVWYNTTADQSISPPGPSHFNGQAPMMPYFGDAGMGSTGGSLVTTLQPWHQQGHMPSDLGVDMRSTDPGGMSYPPSMSPSGPIQTFSGHLPGDVSPTIRDNSASTQDVPQWFRQPVTRPVSSEGGNQPFQDKPWSPSPPSLSLSLEPSSPDRLRGNSGPQLSYLRCEWTGCTYLKPFNRKGDLVRHITTQHISRGQFVCETCNKACNRYDNLCAHRQRLH</sequence>
<keyword evidence="1" id="KW-0863">Zinc-finger</keyword>
<dbReference type="Gene3D" id="3.30.160.60">
    <property type="entry name" value="Classic Zinc Finger"/>
    <property type="match status" value="1"/>
</dbReference>